<protein>
    <submittedName>
        <fullName evidence="1">Uncharacterized protein</fullName>
    </submittedName>
</protein>
<organism evidence="1 2">
    <name type="scientific">Taxus chinensis</name>
    <name type="common">Chinese yew</name>
    <name type="synonym">Taxus wallichiana var. chinensis</name>
    <dbReference type="NCBI Taxonomy" id="29808"/>
    <lineage>
        <taxon>Eukaryota</taxon>
        <taxon>Viridiplantae</taxon>
        <taxon>Streptophyta</taxon>
        <taxon>Embryophyta</taxon>
        <taxon>Tracheophyta</taxon>
        <taxon>Spermatophyta</taxon>
        <taxon>Pinopsida</taxon>
        <taxon>Pinidae</taxon>
        <taxon>Conifers II</taxon>
        <taxon>Cupressales</taxon>
        <taxon>Taxaceae</taxon>
        <taxon>Taxus</taxon>
    </lineage>
</organism>
<comment type="caution">
    <text evidence="1">The sequence shown here is derived from an EMBL/GenBank/DDBJ whole genome shotgun (WGS) entry which is preliminary data.</text>
</comment>
<dbReference type="EMBL" id="JAHRHJ020000004">
    <property type="protein sequence ID" value="KAH9318211.1"/>
    <property type="molecule type" value="Genomic_DNA"/>
</dbReference>
<proteinExistence type="predicted"/>
<dbReference type="AlphaFoldDB" id="A0AA38G7W9"/>
<reference evidence="1 2" key="1">
    <citation type="journal article" date="2021" name="Nat. Plants">
        <title>The Taxus genome provides insights into paclitaxel biosynthesis.</title>
        <authorList>
            <person name="Xiong X."/>
            <person name="Gou J."/>
            <person name="Liao Q."/>
            <person name="Li Y."/>
            <person name="Zhou Q."/>
            <person name="Bi G."/>
            <person name="Li C."/>
            <person name="Du R."/>
            <person name="Wang X."/>
            <person name="Sun T."/>
            <person name="Guo L."/>
            <person name="Liang H."/>
            <person name="Lu P."/>
            <person name="Wu Y."/>
            <person name="Zhang Z."/>
            <person name="Ro D.K."/>
            <person name="Shang Y."/>
            <person name="Huang S."/>
            <person name="Yan J."/>
        </authorList>
    </citation>
    <scope>NUCLEOTIDE SEQUENCE [LARGE SCALE GENOMIC DNA]</scope>
    <source>
        <strain evidence="1">Ta-2019</strain>
    </source>
</reference>
<name>A0AA38G7W9_TAXCH</name>
<sequence>SDPITNYHIDRYVPSPVNANCSTFDQEDLPNICEANTKVVCIPDLTLDEWANKKYTFDPYKDMEESKLGVYYLHEENHPLPDIIKPNHKDDNK</sequence>
<keyword evidence="2" id="KW-1185">Reference proteome</keyword>
<feature type="non-terminal residue" evidence="1">
    <location>
        <position position="93"/>
    </location>
</feature>
<accession>A0AA38G7W9</accession>
<dbReference type="Proteomes" id="UP000824469">
    <property type="component" value="Unassembled WGS sequence"/>
</dbReference>
<gene>
    <name evidence="1" type="ORF">KI387_019980</name>
</gene>
<evidence type="ECO:0000313" key="1">
    <source>
        <dbReference type="EMBL" id="KAH9318211.1"/>
    </source>
</evidence>
<evidence type="ECO:0000313" key="2">
    <source>
        <dbReference type="Proteomes" id="UP000824469"/>
    </source>
</evidence>
<feature type="non-terminal residue" evidence="1">
    <location>
        <position position="1"/>
    </location>
</feature>